<proteinExistence type="predicted"/>
<sequence length="200" mass="23094">MSILEELRNEITSHPREREGFNNIELNSLKSPEREDALDLLITHLEEGDERLTEPTKKILGHDYVKHLQSRLTELSTLDHGSIYIPYFLFKETGEQKYIQLMKSAILKGDKDWDMRRSALGRNLRNELSPKMYAEFCIEIAKNDSNKSVLKTALLGIQCYTSGRNEFALNDDSEEVLKLLTSVDKHDRDSGLKKLESMHI</sequence>
<gene>
    <name evidence="1" type="ORF">ACFOX3_09775</name>
</gene>
<reference evidence="2" key="1">
    <citation type="journal article" date="2019" name="Int. J. Syst. Evol. Microbiol.">
        <title>The Global Catalogue of Microorganisms (GCM) 10K type strain sequencing project: providing services to taxonomists for standard genome sequencing and annotation.</title>
        <authorList>
            <consortium name="The Broad Institute Genomics Platform"/>
            <consortium name="The Broad Institute Genome Sequencing Center for Infectious Disease"/>
            <person name="Wu L."/>
            <person name="Ma J."/>
        </authorList>
    </citation>
    <scope>NUCLEOTIDE SEQUENCE [LARGE SCALE GENOMIC DNA]</scope>
    <source>
        <strain evidence="2">CECT 8570</strain>
    </source>
</reference>
<evidence type="ECO:0000313" key="2">
    <source>
        <dbReference type="Proteomes" id="UP001595840"/>
    </source>
</evidence>
<keyword evidence="2" id="KW-1185">Reference proteome</keyword>
<dbReference type="RefSeq" id="WP_290265466.1">
    <property type="nucleotide sequence ID" value="NZ_JAUFQG010000006.1"/>
</dbReference>
<evidence type="ECO:0008006" key="3">
    <source>
        <dbReference type="Google" id="ProtNLM"/>
    </source>
</evidence>
<accession>A0ABV8V544</accession>
<evidence type="ECO:0000313" key="1">
    <source>
        <dbReference type="EMBL" id="MFC4362594.1"/>
    </source>
</evidence>
<dbReference type="EMBL" id="JBHSCX010000007">
    <property type="protein sequence ID" value="MFC4362594.1"/>
    <property type="molecule type" value="Genomic_DNA"/>
</dbReference>
<comment type="caution">
    <text evidence="1">The sequence shown here is derived from an EMBL/GenBank/DDBJ whole genome shotgun (WGS) entry which is preliminary data.</text>
</comment>
<name>A0ABV8V544_9GAMM</name>
<protein>
    <recommendedName>
        <fullName evidence="3">HEAT repeat domain-containing protein</fullName>
    </recommendedName>
</protein>
<organism evidence="1 2">
    <name type="scientific">Simiduia curdlanivorans</name>
    <dbReference type="NCBI Taxonomy" id="1492769"/>
    <lineage>
        <taxon>Bacteria</taxon>
        <taxon>Pseudomonadati</taxon>
        <taxon>Pseudomonadota</taxon>
        <taxon>Gammaproteobacteria</taxon>
        <taxon>Cellvibrionales</taxon>
        <taxon>Cellvibrionaceae</taxon>
        <taxon>Simiduia</taxon>
    </lineage>
</organism>
<dbReference type="Proteomes" id="UP001595840">
    <property type="component" value="Unassembled WGS sequence"/>
</dbReference>